<dbReference type="EMBL" id="CM034401">
    <property type="protein sequence ID" value="KAJ0175582.1"/>
    <property type="molecule type" value="Genomic_DNA"/>
</dbReference>
<name>A0ACC1CWT9_9NEOP</name>
<organism evidence="1 2">
    <name type="scientific">Dendrolimus kikuchii</name>
    <dbReference type="NCBI Taxonomy" id="765133"/>
    <lineage>
        <taxon>Eukaryota</taxon>
        <taxon>Metazoa</taxon>
        <taxon>Ecdysozoa</taxon>
        <taxon>Arthropoda</taxon>
        <taxon>Hexapoda</taxon>
        <taxon>Insecta</taxon>
        <taxon>Pterygota</taxon>
        <taxon>Neoptera</taxon>
        <taxon>Endopterygota</taxon>
        <taxon>Lepidoptera</taxon>
        <taxon>Glossata</taxon>
        <taxon>Ditrysia</taxon>
        <taxon>Bombycoidea</taxon>
        <taxon>Lasiocampidae</taxon>
        <taxon>Dendrolimus</taxon>
    </lineage>
</organism>
<evidence type="ECO:0000313" key="2">
    <source>
        <dbReference type="Proteomes" id="UP000824533"/>
    </source>
</evidence>
<proteinExistence type="predicted"/>
<dbReference type="Proteomes" id="UP000824533">
    <property type="component" value="Linkage Group LG15"/>
</dbReference>
<keyword evidence="2" id="KW-1185">Reference proteome</keyword>
<evidence type="ECO:0000313" key="1">
    <source>
        <dbReference type="EMBL" id="KAJ0175582.1"/>
    </source>
</evidence>
<comment type="caution">
    <text evidence="1">The sequence shown here is derived from an EMBL/GenBank/DDBJ whole genome shotgun (WGS) entry which is preliminary data.</text>
</comment>
<sequence length="140" mass="16341">MNRKRNVNYIKPEDPEFLKALKKQVGYDDRNHKFDKLENLQNDFVEDGDDELPQVVVLKKGDLTAEQAEEERKKIEKLEADTKADLNQRIVFKPKQKSKNDLVNSKRKHENDKGSKSSKISKKKLNILSFVDEDDDDNLI</sequence>
<protein>
    <submittedName>
        <fullName evidence="1">Uncharacterized protein</fullName>
    </submittedName>
</protein>
<reference evidence="1 2" key="1">
    <citation type="journal article" date="2021" name="Front. Genet.">
        <title>Chromosome-Level Genome Assembly Reveals Significant Gene Expansion in the Toll and IMD Signaling Pathways of Dendrolimus kikuchii.</title>
        <authorList>
            <person name="Zhou J."/>
            <person name="Wu P."/>
            <person name="Xiong Z."/>
            <person name="Liu N."/>
            <person name="Zhao N."/>
            <person name="Ji M."/>
            <person name="Qiu Y."/>
            <person name="Yang B."/>
        </authorList>
    </citation>
    <scope>NUCLEOTIDE SEQUENCE [LARGE SCALE GENOMIC DNA]</scope>
    <source>
        <strain evidence="1">Ann1</strain>
    </source>
</reference>
<gene>
    <name evidence="1" type="ORF">K1T71_008741</name>
</gene>
<accession>A0ACC1CWT9</accession>